<dbReference type="Proteomes" id="UP001341281">
    <property type="component" value="Chromosome 07"/>
</dbReference>
<evidence type="ECO:0000256" key="1">
    <source>
        <dbReference type="RuleBase" id="RU367018"/>
    </source>
</evidence>
<feature type="coiled-coil region" evidence="2">
    <location>
        <begin position="37"/>
        <end position="92"/>
    </location>
</feature>
<protein>
    <recommendedName>
        <fullName evidence="1">Protein FAR1-RELATED SEQUENCE</fullName>
    </recommendedName>
</protein>
<evidence type="ECO:0000256" key="2">
    <source>
        <dbReference type="SAM" id="Coils"/>
    </source>
</evidence>
<organism evidence="4 5">
    <name type="scientific">Paspalum notatum var. saurae</name>
    <dbReference type="NCBI Taxonomy" id="547442"/>
    <lineage>
        <taxon>Eukaryota</taxon>
        <taxon>Viridiplantae</taxon>
        <taxon>Streptophyta</taxon>
        <taxon>Embryophyta</taxon>
        <taxon>Tracheophyta</taxon>
        <taxon>Spermatophyta</taxon>
        <taxon>Magnoliopsida</taxon>
        <taxon>Liliopsida</taxon>
        <taxon>Poales</taxon>
        <taxon>Poaceae</taxon>
        <taxon>PACMAD clade</taxon>
        <taxon>Panicoideae</taxon>
        <taxon>Andropogonodae</taxon>
        <taxon>Paspaleae</taxon>
        <taxon>Paspalinae</taxon>
        <taxon>Paspalum</taxon>
    </lineage>
</organism>
<keyword evidence="1" id="KW-0479">Metal-binding</keyword>
<feature type="compositionally biased region" description="Basic and acidic residues" evidence="3">
    <location>
        <begin position="93"/>
        <end position="107"/>
    </location>
</feature>
<dbReference type="AlphaFoldDB" id="A0AAQ3U8K8"/>
<evidence type="ECO:0000313" key="4">
    <source>
        <dbReference type="EMBL" id="WVZ87423.1"/>
    </source>
</evidence>
<name>A0AAQ3U8K8_PASNO</name>
<feature type="non-terminal residue" evidence="4">
    <location>
        <position position="1"/>
    </location>
</feature>
<gene>
    <name evidence="4" type="ORF">U9M48_034059</name>
</gene>
<dbReference type="PANTHER" id="PTHR31669">
    <property type="entry name" value="PROTEIN FAR1-RELATED SEQUENCE 10-RELATED"/>
    <property type="match status" value="1"/>
</dbReference>
<dbReference type="InterPro" id="IPR031052">
    <property type="entry name" value="FHY3/FAR1"/>
</dbReference>
<reference evidence="4 5" key="1">
    <citation type="submission" date="2024-02" db="EMBL/GenBank/DDBJ databases">
        <title>High-quality chromosome-scale genome assembly of Pensacola bahiagrass (Paspalum notatum Flugge var. saurae).</title>
        <authorList>
            <person name="Vega J.M."/>
            <person name="Podio M."/>
            <person name="Orjuela J."/>
            <person name="Siena L.A."/>
            <person name="Pessino S.C."/>
            <person name="Combes M.C."/>
            <person name="Mariac C."/>
            <person name="Albertini E."/>
            <person name="Pupilli F."/>
            <person name="Ortiz J.P.A."/>
            <person name="Leblanc O."/>
        </authorList>
    </citation>
    <scope>NUCLEOTIDE SEQUENCE [LARGE SCALE GENOMIC DNA]</scope>
    <source>
        <strain evidence="4">R1</strain>
        <tissue evidence="4">Leaf</tissue>
    </source>
</reference>
<dbReference type="GO" id="GO:0005634">
    <property type="term" value="C:nucleus"/>
    <property type="evidence" value="ECO:0007669"/>
    <property type="project" value="UniProtKB-SubCell"/>
</dbReference>
<comment type="subcellular location">
    <subcellularLocation>
        <location evidence="1">Nucleus</location>
    </subcellularLocation>
</comment>
<dbReference type="PANTHER" id="PTHR31669:SF305">
    <property type="entry name" value="PROTEIN FAR1-RELATED SEQUENCE"/>
    <property type="match status" value="1"/>
</dbReference>
<keyword evidence="2" id="KW-0175">Coiled coil</keyword>
<comment type="function">
    <text evidence="1">Putative transcription activator involved in regulating light control of development.</text>
</comment>
<evidence type="ECO:0000256" key="3">
    <source>
        <dbReference type="SAM" id="MobiDB-lite"/>
    </source>
</evidence>
<evidence type="ECO:0000313" key="5">
    <source>
        <dbReference type="Proteomes" id="UP001341281"/>
    </source>
</evidence>
<keyword evidence="1" id="KW-0862">Zinc</keyword>
<feature type="region of interest" description="Disordered" evidence="3">
    <location>
        <begin position="93"/>
        <end position="174"/>
    </location>
</feature>
<dbReference type="GO" id="GO:0006355">
    <property type="term" value="P:regulation of DNA-templated transcription"/>
    <property type="evidence" value="ECO:0007669"/>
    <property type="project" value="UniProtKB-UniRule"/>
</dbReference>
<keyword evidence="5" id="KW-1185">Reference proteome</keyword>
<keyword evidence="1" id="KW-0539">Nucleus</keyword>
<keyword evidence="1" id="KW-0863">Zinc-finger</keyword>
<sequence>ILCKHAFKVFSKNDIFILPLKYILNRWTKYAKRGFYIEKKESEIENLKAHAACLSRKATSLALKCSVSKSLLDELEKALDKLDLEADDSLSKMRENEVPHVPNDHGTDTVSGTVSFRVPHVVKGAKNKRSKNVVEKKSGKKRKSSQKKGEETNSTPEKEDKGADPKQLIGGNLDRIGANPRCQLLQMICINNRPQ</sequence>
<dbReference type="GO" id="GO:0008270">
    <property type="term" value="F:zinc ion binding"/>
    <property type="evidence" value="ECO:0007669"/>
    <property type="project" value="UniProtKB-UniRule"/>
</dbReference>
<comment type="similarity">
    <text evidence="1">Belongs to the FHY3/FAR1 family.</text>
</comment>
<proteinExistence type="inferred from homology"/>
<accession>A0AAQ3U8K8</accession>
<dbReference type="EMBL" id="CP144751">
    <property type="protein sequence ID" value="WVZ87423.1"/>
    <property type="molecule type" value="Genomic_DNA"/>
</dbReference>
<feature type="compositionally biased region" description="Basic and acidic residues" evidence="3">
    <location>
        <begin position="147"/>
        <end position="164"/>
    </location>
</feature>